<gene>
    <name evidence="1" type="ORF">BJP34_23070</name>
</gene>
<organism evidence="1 2">
    <name type="scientific">Moorena producens PAL-8-15-08-1</name>
    <dbReference type="NCBI Taxonomy" id="1458985"/>
    <lineage>
        <taxon>Bacteria</taxon>
        <taxon>Bacillati</taxon>
        <taxon>Cyanobacteriota</taxon>
        <taxon>Cyanophyceae</taxon>
        <taxon>Coleofasciculales</taxon>
        <taxon>Coleofasciculaceae</taxon>
        <taxon>Moorena</taxon>
    </lineage>
</organism>
<accession>A0A1D8TWU0</accession>
<dbReference type="EMBL" id="CP017599">
    <property type="protein sequence ID" value="AOX01926.1"/>
    <property type="molecule type" value="Genomic_DNA"/>
</dbReference>
<reference evidence="2" key="1">
    <citation type="submission" date="2016-10" db="EMBL/GenBank/DDBJ databases">
        <title>Comparative genomics uncovers the prolific and rare metabolic potential of the cyanobacterial genus Moorea.</title>
        <authorList>
            <person name="Leao T."/>
            <person name="Castelao G."/>
            <person name="Korobeynikov A."/>
            <person name="Monroe E.A."/>
            <person name="Podell S."/>
            <person name="Glukhov E."/>
            <person name="Allen E."/>
            <person name="Gerwick W.H."/>
            <person name="Gerwick L."/>
        </authorList>
    </citation>
    <scope>NUCLEOTIDE SEQUENCE [LARGE SCALE GENOMIC DNA]</scope>
    <source>
        <strain evidence="2">PAL-8-15-08-1</strain>
    </source>
</reference>
<evidence type="ECO:0000313" key="2">
    <source>
        <dbReference type="Proteomes" id="UP000177870"/>
    </source>
</evidence>
<name>A0A1D8TWU0_9CYAN</name>
<dbReference type="KEGG" id="mpro:BJP34_23070"/>
<proteinExistence type="predicted"/>
<dbReference type="AlphaFoldDB" id="A0A1D8TWU0"/>
<protein>
    <submittedName>
        <fullName evidence="1">Uncharacterized protein</fullName>
    </submittedName>
</protein>
<evidence type="ECO:0000313" key="1">
    <source>
        <dbReference type="EMBL" id="AOX01926.1"/>
    </source>
</evidence>
<dbReference type="Proteomes" id="UP000177870">
    <property type="component" value="Chromosome"/>
</dbReference>
<sequence length="78" mass="8690">MLGWKQSHPRRGMVFINLSRRIEGHGMGQKANDQQKRSVLKEQDLRKCPLNPPSEGLLARGTLTSLPRRIGGQGGKTN</sequence>